<name>A0ABQ7MMT0_BRACM</name>
<sequence length="229" mass="26343">MNNQFEALNAPKIEVIEANDSEWVTFTTYLGSRLAIDDLPGSRLAIDDLPGSLLVNAETTYNSVVRSTTYLKLLKYIQRHLLPDGLPVSFVKRVGKLHPKSMTFNVLQSEGATITCSALRYSNGLSRICVWLQCVLNLLFVKERALNKQIRDHCDKMLHYLIDFFRANMRDNVVPDEDVPLKDRYPYSNPMLVLEVHRCIDIIHIHPSNLLRFSKRRYHACMIIPRPTS</sequence>
<organism evidence="1 2">
    <name type="scientific">Brassica rapa subsp. trilocularis</name>
    <dbReference type="NCBI Taxonomy" id="1813537"/>
    <lineage>
        <taxon>Eukaryota</taxon>
        <taxon>Viridiplantae</taxon>
        <taxon>Streptophyta</taxon>
        <taxon>Embryophyta</taxon>
        <taxon>Tracheophyta</taxon>
        <taxon>Spermatophyta</taxon>
        <taxon>Magnoliopsida</taxon>
        <taxon>eudicotyledons</taxon>
        <taxon>Gunneridae</taxon>
        <taxon>Pentapetalae</taxon>
        <taxon>rosids</taxon>
        <taxon>malvids</taxon>
        <taxon>Brassicales</taxon>
        <taxon>Brassicaceae</taxon>
        <taxon>Brassiceae</taxon>
        <taxon>Brassica</taxon>
    </lineage>
</organism>
<evidence type="ECO:0000313" key="2">
    <source>
        <dbReference type="Proteomes" id="UP000823674"/>
    </source>
</evidence>
<keyword evidence="2" id="KW-1185">Reference proteome</keyword>
<comment type="caution">
    <text evidence="1">The sequence shown here is derived from an EMBL/GenBank/DDBJ whole genome shotgun (WGS) entry which is preliminary data.</text>
</comment>
<accession>A0ABQ7MMT0</accession>
<dbReference type="Proteomes" id="UP000823674">
    <property type="component" value="Chromosome A04"/>
</dbReference>
<evidence type="ECO:0000313" key="1">
    <source>
        <dbReference type="EMBL" id="KAG5400043.1"/>
    </source>
</evidence>
<protein>
    <submittedName>
        <fullName evidence="1">Uncharacterized protein</fullName>
    </submittedName>
</protein>
<proteinExistence type="predicted"/>
<reference evidence="1 2" key="1">
    <citation type="submission" date="2021-03" db="EMBL/GenBank/DDBJ databases">
        <authorList>
            <person name="King G.J."/>
            <person name="Bancroft I."/>
            <person name="Baten A."/>
            <person name="Bloomfield J."/>
            <person name="Borpatragohain P."/>
            <person name="He Z."/>
            <person name="Irish N."/>
            <person name="Irwin J."/>
            <person name="Liu K."/>
            <person name="Mauleon R.P."/>
            <person name="Moore J."/>
            <person name="Morris R."/>
            <person name="Ostergaard L."/>
            <person name="Wang B."/>
            <person name="Wells R."/>
        </authorList>
    </citation>
    <scope>NUCLEOTIDE SEQUENCE [LARGE SCALE GENOMIC DNA]</scope>
    <source>
        <strain evidence="1">R-o-18</strain>
        <tissue evidence="1">Leaf</tissue>
    </source>
</reference>
<dbReference type="EMBL" id="JADBGQ010000004">
    <property type="protein sequence ID" value="KAG5400043.1"/>
    <property type="molecule type" value="Genomic_DNA"/>
</dbReference>
<gene>
    <name evidence="1" type="primary">A04g501600.1_BraROA</name>
    <name evidence="1" type="ORF">IGI04_014650</name>
</gene>